<reference evidence="3 4" key="1">
    <citation type="submission" date="2016-03" db="EMBL/GenBank/DDBJ databases">
        <authorList>
            <person name="Devillers H."/>
        </authorList>
    </citation>
    <scope>NUCLEOTIDE SEQUENCE [LARGE SCALE GENOMIC DNA]</scope>
    <source>
        <strain evidence="3">CBS 10888</strain>
    </source>
</reference>
<dbReference type="SUPFAM" id="SSF48350">
    <property type="entry name" value="GTPase activation domain, GAP"/>
    <property type="match status" value="1"/>
</dbReference>
<dbReference type="OrthoDB" id="410651at2759"/>
<dbReference type="InterPro" id="IPR008936">
    <property type="entry name" value="Rho_GTPase_activation_prot"/>
</dbReference>
<dbReference type="GO" id="GO:0042805">
    <property type="term" value="F:actinin binding"/>
    <property type="evidence" value="ECO:0007669"/>
    <property type="project" value="EnsemblFungi"/>
</dbReference>
<proteinExistence type="predicted"/>
<accession>A0A1G4K097</accession>
<gene>
    <name evidence="3" type="ORF">LADA_0H03444G</name>
</gene>
<dbReference type="GO" id="GO:0080135">
    <property type="term" value="P:regulation of cellular response to stress"/>
    <property type="evidence" value="ECO:0007669"/>
    <property type="project" value="EnsemblFungi"/>
</dbReference>
<feature type="compositionally biased region" description="Basic and acidic residues" evidence="1">
    <location>
        <begin position="425"/>
        <end position="435"/>
    </location>
</feature>
<dbReference type="Pfam" id="PF13716">
    <property type="entry name" value="CRAL_TRIO_2"/>
    <property type="match status" value="1"/>
</dbReference>
<dbReference type="AlphaFoldDB" id="A0A1G4K097"/>
<dbReference type="InterPro" id="IPR036865">
    <property type="entry name" value="CRAL-TRIO_dom_sf"/>
</dbReference>
<evidence type="ECO:0000259" key="2">
    <source>
        <dbReference type="PROSITE" id="PS50238"/>
    </source>
</evidence>
<feature type="domain" description="Rho-GAP" evidence="2">
    <location>
        <begin position="187"/>
        <end position="361"/>
    </location>
</feature>
<dbReference type="GO" id="GO:0007165">
    <property type="term" value="P:signal transduction"/>
    <property type="evidence" value="ECO:0007669"/>
    <property type="project" value="InterPro"/>
</dbReference>
<dbReference type="SMART" id="SM00324">
    <property type="entry name" value="RhoGAP"/>
    <property type="match status" value="1"/>
</dbReference>
<dbReference type="EMBL" id="LT598461">
    <property type="protein sequence ID" value="SCU96915.1"/>
    <property type="molecule type" value="Genomic_DNA"/>
</dbReference>
<feature type="region of interest" description="Disordered" evidence="1">
    <location>
        <begin position="383"/>
        <end position="470"/>
    </location>
</feature>
<dbReference type="CDD" id="cd00159">
    <property type="entry name" value="RhoGAP"/>
    <property type="match status" value="1"/>
</dbReference>
<evidence type="ECO:0000313" key="3">
    <source>
        <dbReference type="EMBL" id="SCU96915.1"/>
    </source>
</evidence>
<sequence>MDSTIEVRLDNIFFKSFTADSNHGCPLYIFDSTYLPSTEEVESREVYDLLIDELMNKLVTKLPDCAFSLVVFSSGFSQNNVSWIYGLKMFSKIPKAMRVRLQRLYVVHESLFVRSVYQVLTNALNINPFKNKDTATEGVPVQHVSNLAELACIIDITKIRISLNVYLFDYQITGTTCLPDPQVGSRSPLANRQYRQLAFDKIFRRLKTEAPRHELVFQKPGAYQKVNILLGIVARNNYVDLSQWDVYSLGTLFLHFIKGKSKPIFSINLIPLPISESLDYTYNTFVNMMLYNGYYELVVYIFELFLSLLDNSKITLHDYRSLSKCLTPTLCQEKVSIKTSDRLAVGHRYITNVLKHFKQLRAKIDGNQYDAAGVMGNSQPLHIKNSVPLIPPPRKSGSTGETSSNDSFVRQVPLEAKPPPLPKRKTPDLSGDTRHITPPTTSRASSSSSSISENMQNVKDGTKPSFLGTSTGLLSGESLTSTSEVTSMAASDTRIPSDSSISLKEPFETVEARLIAEEAVTFKPKPAENEFKIDENMANLLIENNASIRNLDSELKKKKLESNVKTKSSSNTSYSDIKAGNKVSRLAALYEERLVGIRVMEDMRRQGR</sequence>
<dbReference type="GO" id="GO:0051510">
    <property type="term" value="P:regulation of unidimensional cell growth"/>
    <property type="evidence" value="ECO:0007669"/>
    <property type="project" value="EnsemblFungi"/>
</dbReference>
<name>A0A1G4K097_9SACH</name>
<dbReference type="Proteomes" id="UP000190274">
    <property type="component" value="Chromosome H"/>
</dbReference>
<dbReference type="Gene3D" id="3.40.525.10">
    <property type="entry name" value="CRAL-TRIO lipid binding domain"/>
    <property type="match status" value="1"/>
</dbReference>
<dbReference type="InterPro" id="IPR000198">
    <property type="entry name" value="RhoGAP_dom"/>
</dbReference>
<protein>
    <submittedName>
        <fullName evidence="3">LADA_0H03444g1_1</fullName>
    </submittedName>
</protein>
<dbReference type="STRING" id="1266660.A0A1G4K097"/>
<organism evidence="3 4">
    <name type="scientific">Lachancea dasiensis</name>
    <dbReference type="NCBI Taxonomy" id="1072105"/>
    <lineage>
        <taxon>Eukaryota</taxon>
        <taxon>Fungi</taxon>
        <taxon>Dikarya</taxon>
        <taxon>Ascomycota</taxon>
        <taxon>Saccharomycotina</taxon>
        <taxon>Saccharomycetes</taxon>
        <taxon>Saccharomycetales</taxon>
        <taxon>Saccharomycetaceae</taxon>
        <taxon>Lachancea</taxon>
    </lineage>
</organism>
<dbReference type="Gene3D" id="1.10.555.10">
    <property type="entry name" value="Rho GTPase activation protein"/>
    <property type="match status" value="1"/>
</dbReference>
<feature type="compositionally biased region" description="Low complexity" evidence="1">
    <location>
        <begin position="442"/>
        <end position="452"/>
    </location>
</feature>
<evidence type="ECO:0000256" key="1">
    <source>
        <dbReference type="SAM" id="MobiDB-lite"/>
    </source>
</evidence>
<feature type="compositionally biased region" description="Polar residues" evidence="1">
    <location>
        <begin position="396"/>
        <end position="408"/>
    </location>
</feature>
<dbReference type="InterPro" id="IPR001251">
    <property type="entry name" value="CRAL-TRIO_dom"/>
</dbReference>
<dbReference type="PROSITE" id="PS50238">
    <property type="entry name" value="RHOGAP"/>
    <property type="match status" value="1"/>
</dbReference>
<evidence type="ECO:0000313" key="4">
    <source>
        <dbReference type="Proteomes" id="UP000190274"/>
    </source>
</evidence>
<dbReference type="Pfam" id="PF00620">
    <property type="entry name" value="RhoGAP"/>
    <property type="match status" value="1"/>
</dbReference>
<keyword evidence="4" id="KW-1185">Reference proteome</keyword>